<name>A0A0A1IUJ5_9CAUD</name>
<proteinExistence type="predicted"/>
<dbReference type="Proteomes" id="UP000030225">
    <property type="component" value="Segment"/>
</dbReference>
<protein>
    <submittedName>
        <fullName evidence="1">Uncharacterized protein</fullName>
    </submittedName>
</protein>
<gene>
    <name evidence="1" type="primary">ORF103</name>
</gene>
<reference evidence="2" key="1">
    <citation type="journal article" date="2015" name="PLoS ONE">
        <title>Investigation of a Large Collection of Pseudomonas aeruginosa Bacteriophages Collected from a Single Environmental Source in Abidjan, Cote d'Ivoire.</title>
        <authorList>
            <person name="Essoh C."/>
            <person name="Latino L."/>
            <person name="Midoux C."/>
            <person name="Blouin Y."/>
            <person name="Loukou G."/>
            <person name="Nguetta S.P."/>
            <person name="Lathro S."/>
            <person name="Cablanmian A."/>
            <person name="Kouassi A.K."/>
            <person name="Vergnaud G."/>
            <person name="Pourcel C."/>
        </authorList>
    </citation>
    <scope>NUCLEOTIDE SEQUENCE [LARGE SCALE GENOMIC DNA]</scope>
</reference>
<organism evidence="1 2">
    <name type="scientific">Pseudomonas phage vB_PaeM_PAO1_Ab17</name>
    <dbReference type="NCBI Taxonomy" id="1548904"/>
    <lineage>
        <taxon>Viruses</taxon>
        <taxon>Duplodnaviria</taxon>
        <taxon>Heunggongvirae</taxon>
        <taxon>Uroviricota</taxon>
        <taxon>Caudoviricetes</taxon>
        <taxon>Vandenendeviridae</taxon>
        <taxon>Nankokuvirus</taxon>
        <taxon>Nankokuvirus Ab03</taxon>
    </lineage>
</organism>
<accession>A0A0A1IUJ5</accession>
<evidence type="ECO:0000313" key="2">
    <source>
        <dbReference type="Proteomes" id="UP000030225"/>
    </source>
</evidence>
<dbReference type="EMBL" id="LN610576">
    <property type="protein sequence ID" value="CEF89593.1"/>
    <property type="molecule type" value="Genomic_DNA"/>
</dbReference>
<evidence type="ECO:0000313" key="1">
    <source>
        <dbReference type="EMBL" id="CEF89593.1"/>
    </source>
</evidence>
<sequence length="88" mass="10532">MENYNDEREGQMTEKELFDRLVTLHREKLTNADDRSQLKKDAKEHGLDKDRIKLIDKAAAHDAKRDFEEKDYEFSQLRQVYEELSEDA</sequence>